<evidence type="ECO:0000313" key="16">
    <source>
        <dbReference type="Proteomes" id="UP000237347"/>
    </source>
</evidence>
<feature type="transmembrane region" description="Helical" evidence="11">
    <location>
        <begin position="193"/>
        <end position="215"/>
    </location>
</feature>
<feature type="transmembrane region" description="Helical" evidence="11">
    <location>
        <begin position="221"/>
        <end position="240"/>
    </location>
</feature>
<feature type="transmembrane region" description="Helical" evidence="11">
    <location>
        <begin position="1001"/>
        <end position="1023"/>
    </location>
</feature>
<evidence type="ECO:0000259" key="12">
    <source>
        <dbReference type="Pfam" id="PF00999"/>
    </source>
</evidence>
<feature type="transmembrane region" description="Helical" evidence="11">
    <location>
        <begin position="1146"/>
        <end position="1172"/>
    </location>
</feature>
<proteinExistence type="inferred from homology"/>
<comment type="caution">
    <text evidence="15">The sequence shown here is derived from an EMBL/GenBank/DDBJ whole genome shotgun (WGS) entry which is preliminary data.</text>
</comment>
<feature type="transmembrane region" description="Helical" evidence="11">
    <location>
        <begin position="842"/>
        <end position="863"/>
    </location>
</feature>
<feature type="domain" description="Cation/H(+) antiporter central" evidence="13">
    <location>
        <begin position="1285"/>
        <end position="1415"/>
    </location>
</feature>
<comment type="similarity">
    <text evidence="10">Belongs to the monovalent cation:proton antiporter 2 (CPA2) transporter (TC 2.A.37) family. CHX (TC 2.A.37.4) subfamily.</text>
</comment>
<dbReference type="PANTHER" id="PTHR32468">
    <property type="entry name" value="CATION/H + ANTIPORTER"/>
    <property type="match status" value="1"/>
</dbReference>
<feature type="transmembrane region" description="Helical" evidence="11">
    <location>
        <begin position="901"/>
        <end position="923"/>
    </location>
</feature>
<protein>
    <submittedName>
        <fullName evidence="15">Cation/h(+) antiporter 15</fullName>
    </submittedName>
</protein>
<feature type="domain" description="Cation/H(+) antiporter C-terminal" evidence="14">
    <location>
        <begin position="1431"/>
        <end position="1592"/>
    </location>
</feature>
<evidence type="ECO:0000256" key="8">
    <source>
        <dbReference type="ARBA" id="ARBA00023065"/>
    </source>
</evidence>
<evidence type="ECO:0000256" key="5">
    <source>
        <dbReference type="ARBA" id="ARBA00022692"/>
    </source>
</evidence>
<feature type="domain" description="Cation/H+ exchanger transmembrane" evidence="12">
    <location>
        <begin position="852"/>
        <end position="1227"/>
    </location>
</feature>
<evidence type="ECO:0000256" key="4">
    <source>
        <dbReference type="ARBA" id="ARBA00022538"/>
    </source>
</evidence>
<dbReference type="GO" id="GO:0016020">
    <property type="term" value="C:membrane"/>
    <property type="evidence" value="ECO:0007669"/>
    <property type="project" value="UniProtKB-SubCell"/>
</dbReference>
<sequence>MPDRKINESMICYDLKVSINNGVWQAEDPVTESFPLFVLQLTVIILISRLLFLVLKPLHQPRLIAEVLAGFIISPNMLGQFKSVQRIFPARGIMLIETVAYLGLVFYVFLTGLEMDLTAILRAGKRVMGIAMTGILIPMGIGMGLFFLLNHQSSNTTAVGCMFWAVALTITGFPVLTRILANLKLLHSDIGRIAMSVAMLNDIYTWVLIAILIPVGINLKTASYSLSALIVFVLICFFVVRPIVEKVIQFTSGDNYSEYYLCIVLTGALLCGSITDAIGAHSVVGAFLFGLIIPSGDLGDALLDRLDDFVSGIMLPLFFTSCGTRIDLTKIMEDTPWYIVVLVICLACMAKVLSSLTVSIIFNMPLKDGAALGVLLNTKGILALIILNVGRDKKILSHQYYTVMIVALLIMTIAVAPIMSAIHKSRKGLKHYILRTIQRSKLNTELRVLTCVHATANISGMISLLEVSHATKSSPMTVFALHLVELTGRASAMLIVHSTRKSGAHNPSRAQADSNVIINAFESFEQENHLVTVNPLTAMSPYGTMHEDICSLAEDKRVALILLPFHKLSTVDGRMGEENAAYRGINLNVLPNAPCSVGIFIDRGLAAAVRPGGPNDKVKCRFAMLFIGGPDDREALAYAWRMAGHPGISLTVVRFLPSEDVVADVESVNTNEEQGILEVVADTERQMTIDDNYINEFRLNTANDESIVYLEKVVSNGEETVSVISGMENCYDLYVVGKGQGVVSPLTLGLSDWSDCPELGTIGDVLVSSSFALHASVLVVQQYGSGGEAEERGMVTSIDGSRREQEAKMPDRKINESMICYDLKVSINNGVWQAEDPVTESFPLFVLQLTVIILISRLLFLVLKPLHQPRLIAEVLAGFIISPNMLGQFKSVQRIFPARGIMLIETVAYLGLVFYVFLTGLEMDLTAILRAGKRVMGIAMTGILIPMGIGMGLFFLLNHQSSNTTAVGCMFWAVALTITGFPVLTRILANLKLLHSDIGRIAMSVAMLNDIYTWVLIAILIPVGINLKTASYSLSALIVFVLICFFVVRPIVEKVIQFTSGDNYSEYYLCIVLTGALLCGSITDAIGAHSVVGAFLFGLIIPSGDLGDALLDRLDDFVSGIMLPLFFTSCGTRIDLTKIMEDTPWYIVVLVICLACMAKVLSSLTVSIIFNMPLKDGAALGVLLNTKGILALIILNVGRDKKILSHQYYTVMIVALLIMTIAVAPIMSAIHKSRKGLKHYILRTIQRSKLNTELRVLTCVHATANISGMISLLEVSHATKSSPMTVFALHLVELTGRASAMLIVHSTRKSGAHNPSRAQADSNVIINAFESFEQENHLVTVNPLTAMSPYGTMHEDICSLAEDKRVALILLPFHKLSTVDGRMGEENAAYRGINLNVLPNAPCSVGIFIDRGLAAAVRPGGPNDKVKCRFAMLFIGGPDDREALAYAWRMAGHPGISLTVVRFLPSEDVVADVESVNTNEEQGILEVVADTERQMTIDDNYINEFRLNTANDESIVYLEKVVSNGEETVSVISGMENCYDLYVVGKGQGVVSPLTLGLSDWSDCPELGTIGDVLVSSSFALHASVLVVQQYGSGGEAEERGMVTSIDGSRRERFGMRRRMRSSQSTKGMVLSDSDWPMDMDYSTLSTNYLKGRDFFLACRNFFVHNRICGE</sequence>
<dbReference type="GO" id="GO:0012505">
    <property type="term" value="C:endomembrane system"/>
    <property type="evidence" value="ECO:0007669"/>
    <property type="project" value="TreeGrafter"/>
</dbReference>
<organism evidence="15 16">
    <name type="scientific">Quercus suber</name>
    <name type="common">Cork oak</name>
    <dbReference type="NCBI Taxonomy" id="58331"/>
    <lineage>
        <taxon>Eukaryota</taxon>
        <taxon>Viridiplantae</taxon>
        <taxon>Streptophyta</taxon>
        <taxon>Embryophyta</taxon>
        <taxon>Tracheophyta</taxon>
        <taxon>Spermatophyta</taxon>
        <taxon>Magnoliopsida</taxon>
        <taxon>eudicotyledons</taxon>
        <taxon>Gunneridae</taxon>
        <taxon>Pentapetalae</taxon>
        <taxon>rosids</taxon>
        <taxon>fabids</taxon>
        <taxon>Fagales</taxon>
        <taxon>Fagaceae</taxon>
        <taxon>Quercus</taxon>
    </lineage>
</organism>
<feature type="transmembrane region" description="Helical" evidence="11">
    <location>
        <begin position="370"/>
        <end position="389"/>
    </location>
</feature>
<dbReference type="InterPro" id="IPR050794">
    <property type="entry name" value="CPA2_transporter"/>
</dbReference>
<evidence type="ECO:0000259" key="14">
    <source>
        <dbReference type="Pfam" id="PF23259"/>
    </source>
</evidence>
<keyword evidence="2" id="KW-0813">Transport</keyword>
<keyword evidence="6" id="KW-0630">Potassium</keyword>
<dbReference type="Pfam" id="PF00999">
    <property type="entry name" value="Na_H_Exchanger"/>
    <property type="match status" value="2"/>
</dbReference>
<keyword evidence="7 11" id="KW-1133">Transmembrane helix</keyword>
<feature type="transmembrane region" description="Helical" evidence="11">
    <location>
        <begin position="970"/>
        <end position="989"/>
    </location>
</feature>
<keyword evidence="16" id="KW-1185">Reference proteome</keyword>
<evidence type="ECO:0000256" key="7">
    <source>
        <dbReference type="ARBA" id="ARBA00022989"/>
    </source>
</evidence>
<dbReference type="InterPro" id="IPR057291">
    <property type="entry name" value="CHX17_2nd"/>
</dbReference>
<dbReference type="GO" id="GO:1902600">
    <property type="term" value="P:proton transmembrane transport"/>
    <property type="evidence" value="ECO:0007669"/>
    <property type="project" value="InterPro"/>
</dbReference>
<dbReference type="Pfam" id="PF23259">
    <property type="entry name" value="CHX17_C"/>
    <property type="match status" value="2"/>
</dbReference>
<feature type="domain" description="Cation/H+ exchanger transmembrane" evidence="12">
    <location>
        <begin position="44"/>
        <end position="419"/>
    </location>
</feature>
<dbReference type="InterPro" id="IPR057290">
    <property type="entry name" value="CHX17_C"/>
</dbReference>
<feature type="transmembrane region" description="Helical" evidence="11">
    <location>
        <begin position="34"/>
        <end position="55"/>
    </location>
</feature>
<keyword evidence="4" id="KW-0633">Potassium transport</keyword>
<comment type="subcellular location">
    <subcellularLocation>
        <location evidence="1">Membrane</location>
        <topology evidence="1">Multi-pass membrane protein</topology>
    </subcellularLocation>
</comment>
<evidence type="ECO:0000256" key="3">
    <source>
        <dbReference type="ARBA" id="ARBA00022449"/>
    </source>
</evidence>
<keyword evidence="3" id="KW-0050">Antiport</keyword>
<feature type="transmembrane region" description="Helical" evidence="11">
    <location>
        <begin position="1178"/>
        <end position="1197"/>
    </location>
</feature>
<evidence type="ECO:0000256" key="6">
    <source>
        <dbReference type="ARBA" id="ARBA00022958"/>
    </source>
</evidence>
<reference evidence="15 16" key="1">
    <citation type="journal article" date="2018" name="Sci. Data">
        <title>The draft genome sequence of cork oak.</title>
        <authorList>
            <person name="Ramos A.M."/>
            <person name="Usie A."/>
            <person name="Barbosa P."/>
            <person name="Barros P.M."/>
            <person name="Capote T."/>
            <person name="Chaves I."/>
            <person name="Simoes F."/>
            <person name="Abreu I."/>
            <person name="Carrasquinho I."/>
            <person name="Faro C."/>
            <person name="Guimaraes J.B."/>
            <person name="Mendonca D."/>
            <person name="Nobrega F."/>
            <person name="Rodrigues L."/>
            <person name="Saibo N.J.M."/>
            <person name="Varela M.C."/>
            <person name="Egas C."/>
            <person name="Matos J."/>
            <person name="Miguel C.M."/>
            <person name="Oliveira M.M."/>
            <person name="Ricardo C.P."/>
            <person name="Goncalves S."/>
        </authorList>
    </citation>
    <scope>NUCLEOTIDE SEQUENCE [LARGE SCALE GENOMIC DNA]</scope>
    <source>
        <strain evidence="16">cv. HL8</strain>
    </source>
</reference>
<keyword evidence="8" id="KW-0406">Ion transport</keyword>
<feature type="transmembrane region" description="Helical" evidence="11">
    <location>
        <begin position="93"/>
        <end position="115"/>
    </location>
</feature>
<evidence type="ECO:0000259" key="13">
    <source>
        <dbReference type="Pfam" id="PF23256"/>
    </source>
</evidence>
<dbReference type="Pfam" id="PF23256">
    <property type="entry name" value="CHX17_2nd"/>
    <property type="match status" value="2"/>
</dbReference>
<dbReference type="GO" id="GO:0006885">
    <property type="term" value="P:regulation of pH"/>
    <property type="evidence" value="ECO:0007669"/>
    <property type="project" value="TreeGrafter"/>
</dbReference>
<feature type="transmembrane region" description="Helical" evidence="11">
    <location>
        <begin position="1029"/>
        <end position="1048"/>
    </location>
</feature>
<name>A0AAW0LP27_QUESU</name>
<evidence type="ECO:0000256" key="9">
    <source>
        <dbReference type="ARBA" id="ARBA00023136"/>
    </source>
</evidence>
<evidence type="ECO:0000313" key="15">
    <source>
        <dbReference type="EMBL" id="KAK7852704.1"/>
    </source>
</evidence>
<dbReference type="FunFam" id="1.20.1530.20:FF:000003">
    <property type="entry name" value="Cation/H(+) antiporter 15"/>
    <property type="match status" value="2"/>
</dbReference>
<evidence type="ECO:0000256" key="11">
    <source>
        <dbReference type="SAM" id="Phobius"/>
    </source>
</evidence>
<dbReference type="InterPro" id="IPR038770">
    <property type="entry name" value="Na+/solute_symporter_sf"/>
</dbReference>
<feature type="transmembrane region" description="Helical" evidence="11">
    <location>
        <begin position="162"/>
        <end position="181"/>
    </location>
</feature>
<feature type="transmembrane region" description="Helical" evidence="11">
    <location>
        <begin position="1068"/>
        <end position="1097"/>
    </location>
</feature>
<keyword evidence="5 11" id="KW-0812">Transmembrane</keyword>
<feature type="transmembrane region" description="Helical" evidence="11">
    <location>
        <begin position="338"/>
        <end position="364"/>
    </location>
</feature>
<dbReference type="GO" id="GO:0015297">
    <property type="term" value="F:antiporter activity"/>
    <property type="evidence" value="ECO:0007669"/>
    <property type="project" value="UniProtKB-KW"/>
</dbReference>
<feature type="transmembrane region" description="Helical" evidence="11">
    <location>
        <begin position="127"/>
        <end position="150"/>
    </location>
</feature>
<feature type="transmembrane region" description="Helical" evidence="11">
    <location>
        <begin position="1209"/>
        <end position="1230"/>
    </location>
</feature>
<dbReference type="PANTHER" id="PTHR32468:SF26">
    <property type="entry name" value="CATION_H(+) ANTIPORTER 15"/>
    <property type="match status" value="1"/>
</dbReference>
<feature type="domain" description="Cation/H(+) antiporter central" evidence="13">
    <location>
        <begin position="477"/>
        <end position="607"/>
    </location>
</feature>
<dbReference type="Gene3D" id="1.20.1530.20">
    <property type="match status" value="2"/>
</dbReference>
<dbReference type="Proteomes" id="UP000237347">
    <property type="component" value="Unassembled WGS sequence"/>
</dbReference>
<evidence type="ECO:0000256" key="1">
    <source>
        <dbReference type="ARBA" id="ARBA00004141"/>
    </source>
</evidence>
<gene>
    <name evidence="15" type="primary">CHX15_14</name>
    <name evidence="15" type="ORF">CFP56_038317</name>
</gene>
<dbReference type="EMBL" id="PKMF04000073">
    <property type="protein sequence ID" value="KAK7852704.1"/>
    <property type="molecule type" value="Genomic_DNA"/>
</dbReference>
<feature type="transmembrane region" description="Helical" evidence="11">
    <location>
        <begin position="260"/>
        <end position="289"/>
    </location>
</feature>
<dbReference type="GO" id="GO:0006813">
    <property type="term" value="P:potassium ion transport"/>
    <property type="evidence" value="ECO:0007669"/>
    <property type="project" value="UniProtKB-KW"/>
</dbReference>
<keyword evidence="9 11" id="KW-0472">Membrane</keyword>
<feature type="domain" description="Cation/H(+) antiporter C-terminal" evidence="14">
    <location>
        <begin position="623"/>
        <end position="784"/>
    </location>
</feature>
<feature type="transmembrane region" description="Helical" evidence="11">
    <location>
        <begin position="935"/>
        <end position="958"/>
    </location>
</feature>
<dbReference type="InterPro" id="IPR006153">
    <property type="entry name" value="Cation/H_exchanger_TM"/>
</dbReference>
<feature type="transmembrane region" description="Helical" evidence="11">
    <location>
        <begin position="401"/>
        <end position="422"/>
    </location>
</feature>
<accession>A0AAW0LP27</accession>
<evidence type="ECO:0000256" key="10">
    <source>
        <dbReference type="ARBA" id="ARBA00038341"/>
    </source>
</evidence>
<evidence type="ECO:0000256" key="2">
    <source>
        <dbReference type="ARBA" id="ARBA00022448"/>
    </source>
</evidence>